<protein>
    <submittedName>
        <fullName evidence="1">Uncharacterized protein</fullName>
    </submittedName>
</protein>
<keyword evidence="2" id="KW-1185">Reference proteome</keyword>
<dbReference type="Proteomes" id="UP001314229">
    <property type="component" value="Unassembled WGS sequence"/>
</dbReference>
<gene>
    <name evidence="1" type="ORF">FSCOSCO3_A011866</name>
</gene>
<name>A0AAV1NXC9_SCOSC</name>
<sequence>MFHSRKLYPSPLDGFFKTHFNSFRSEVGTHTVIEFQVDAATVANLSFRKRCCVCSALRPLSPGPHPVLPAPFS</sequence>
<dbReference type="EMBL" id="CAWUFR010000067">
    <property type="protein sequence ID" value="CAK6963708.1"/>
    <property type="molecule type" value="Genomic_DNA"/>
</dbReference>
<proteinExistence type="predicted"/>
<evidence type="ECO:0000313" key="1">
    <source>
        <dbReference type="EMBL" id="CAK6963708.1"/>
    </source>
</evidence>
<dbReference type="AlphaFoldDB" id="A0AAV1NXC9"/>
<comment type="caution">
    <text evidence="1">The sequence shown here is derived from an EMBL/GenBank/DDBJ whole genome shotgun (WGS) entry which is preliminary data.</text>
</comment>
<accession>A0AAV1NXC9</accession>
<reference evidence="1 2" key="1">
    <citation type="submission" date="2024-01" db="EMBL/GenBank/DDBJ databases">
        <authorList>
            <person name="Alioto T."/>
            <person name="Alioto T."/>
            <person name="Gomez Garrido J."/>
        </authorList>
    </citation>
    <scope>NUCLEOTIDE SEQUENCE [LARGE SCALE GENOMIC DNA]</scope>
</reference>
<evidence type="ECO:0000313" key="2">
    <source>
        <dbReference type="Proteomes" id="UP001314229"/>
    </source>
</evidence>
<organism evidence="1 2">
    <name type="scientific">Scomber scombrus</name>
    <name type="common">Atlantic mackerel</name>
    <name type="synonym">Scomber vernalis</name>
    <dbReference type="NCBI Taxonomy" id="13677"/>
    <lineage>
        <taxon>Eukaryota</taxon>
        <taxon>Metazoa</taxon>
        <taxon>Chordata</taxon>
        <taxon>Craniata</taxon>
        <taxon>Vertebrata</taxon>
        <taxon>Euteleostomi</taxon>
        <taxon>Actinopterygii</taxon>
        <taxon>Neopterygii</taxon>
        <taxon>Teleostei</taxon>
        <taxon>Neoteleostei</taxon>
        <taxon>Acanthomorphata</taxon>
        <taxon>Pelagiaria</taxon>
        <taxon>Scombriformes</taxon>
        <taxon>Scombridae</taxon>
        <taxon>Scomber</taxon>
    </lineage>
</organism>